<dbReference type="OrthoDB" id="10566624at2759"/>
<feature type="region of interest" description="Disordered" evidence="2">
    <location>
        <begin position="57"/>
        <end position="116"/>
    </location>
</feature>
<dbReference type="Proteomes" id="UP000604046">
    <property type="component" value="Unassembled WGS sequence"/>
</dbReference>
<gene>
    <name evidence="3" type="ORF">SNAT2548_LOCUS10010</name>
</gene>
<reference evidence="3" key="1">
    <citation type="submission" date="2021-02" db="EMBL/GenBank/DDBJ databases">
        <authorList>
            <person name="Dougan E. K."/>
            <person name="Rhodes N."/>
            <person name="Thang M."/>
            <person name="Chan C."/>
        </authorList>
    </citation>
    <scope>NUCLEOTIDE SEQUENCE</scope>
</reference>
<protein>
    <submittedName>
        <fullName evidence="3">Uncharacterized protein</fullName>
    </submittedName>
</protein>
<feature type="coiled-coil region" evidence="1">
    <location>
        <begin position="118"/>
        <end position="162"/>
    </location>
</feature>
<name>A0A812KS23_9DINO</name>
<proteinExistence type="predicted"/>
<sequence>MDHSPLLGLQAEAIWLSQARRSKANVVKHTAGPERSHGRIVAEDLKQEALALRRAHRAVRGPHSPPRNLTGQTSSSQPGQEGLASENLEEPVAEMEETAGRCPVCGGGRAGADSHGRTEELKAQLEVVEDLLEKSRSEANEAAALRRRLSAVESRAAEMEVASCMVLRLCQELFVALELQSADFQRYVDTIRRQIGPFLEQAALFEAGRIDCLQYFQPKSARVSASDAKQQLTG</sequence>
<evidence type="ECO:0000256" key="2">
    <source>
        <dbReference type="SAM" id="MobiDB-lite"/>
    </source>
</evidence>
<comment type="caution">
    <text evidence="3">The sequence shown here is derived from an EMBL/GenBank/DDBJ whole genome shotgun (WGS) entry which is preliminary data.</text>
</comment>
<dbReference type="AlphaFoldDB" id="A0A812KS23"/>
<keyword evidence="1" id="KW-0175">Coiled coil</keyword>
<feature type="compositionally biased region" description="Acidic residues" evidence="2">
    <location>
        <begin position="87"/>
        <end position="97"/>
    </location>
</feature>
<feature type="compositionally biased region" description="Polar residues" evidence="2">
    <location>
        <begin position="67"/>
        <end position="79"/>
    </location>
</feature>
<dbReference type="EMBL" id="CAJNDS010000802">
    <property type="protein sequence ID" value="CAE7235113.1"/>
    <property type="molecule type" value="Genomic_DNA"/>
</dbReference>
<organism evidence="3 4">
    <name type="scientific">Symbiodinium natans</name>
    <dbReference type="NCBI Taxonomy" id="878477"/>
    <lineage>
        <taxon>Eukaryota</taxon>
        <taxon>Sar</taxon>
        <taxon>Alveolata</taxon>
        <taxon>Dinophyceae</taxon>
        <taxon>Suessiales</taxon>
        <taxon>Symbiodiniaceae</taxon>
        <taxon>Symbiodinium</taxon>
    </lineage>
</organism>
<evidence type="ECO:0000256" key="1">
    <source>
        <dbReference type="SAM" id="Coils"/>
    </source>
</evidence>
<keyword evidence="4" id="KW-1185">Reference proteome</keyword>
<evidence type="ECO:0000313" key="3">
    <source>
        <dbReference type="EMBL" id="CAE7235113.1"/>
    </source>
</evidence>
<accession>A0A812KS23</accession>
<evidence type="ECO:0000313" key="4">
    <source>
        <dbReference type="Proteomes" id="UP000604046"/>
    </source>
</evidence>